<dbReference type="GO" id="GO:0004519">
    <property type="term" value="F:endonuclease activity"/>
    <property type="evidence" value="ECO:0007669"/>
    <property type="project" value="InterPro"/>
</dbReference>
<comment type="cofactor">
    <cofactor evidence="1">
        <name>Mn(2+)</name>
        <dbReference type="ChEBI" id="CHEBI:29035"/>
    </cofactor>
</comment>
<dbReference type="GO" id="GO:0003677">
    <property type="term" value="F:DNA binding"/>
    <property type="evidence" value="ECO:0007669"/>
    <property type="project" value="InterPro"/>
</dbReference>
<dbReference type="PATRIC" id="fig|1162668.3.peg.1173"/>
<keyword evidence="5 7" id="KW-0460">Magnesium</keyword>
<dbReference type="HOGENOM" id="CLU_027539_0_1_0"/>
<evidence type="ECO:0000256" key="8">
    <source>
        <dbReference type="PIRSR" id="PIRSR604808-3"/>
    </source>
</evidence>
<feature type="domain" description="Endonuclease/exonuclease/phosphatase" evidence="10">
    <location>
        <begin position="4"/>
        <end position="246"/>
    </location>
</feature>
<dbReference type="InterPro" id="IPR036691">
    <property type="entry name" value="Endo/exonu/phosph_ase_sf"/>
</dbReference>
<dbReference type="Proteomes" id="UP000007382">
    <property type="component" value="Chromosome"/>
</dbReference>
<feature type="active site" evidence="6">
    <location>
        <position position="104"/>
    </location>
</feature>
<accession>I0IN67</accession>
<feature type="binding site" evidence="7">
    <location>
        <position position="246"/>
    </location>
    <ligand>
        <name>Mg(2+)</name>
        <dbReference type="ChEBI" id="CHEBI:18420"/>
        <label>1</label>
    </ligand>
</feature>
<feature type="region of interest" description="Disordered" evidence="9">
    <location>
        <begin position="231"/>
        <end position="266"/>
    </location>
</feature>
<dbReference type="Gene3D" id="3.60.10.10">
    <property type="entry name" value="Endonuclease/exonuclease/phosphatase"/>
    <property type="match status" value="1"/>
</dbReference>
<feature type="binding site" evidence="7">
    <location>
        <position position="147"/>
    </location>
    <ligand>
        <name>Mg(2+)</name>
        <dbReference type="ChEBI" id="CHEBI:18420"/>
        <label>1</label>
    </ligand>
</feature>
<gene>
    <name evidence="11" type="ordered locus">LFE_1013</name>
</gene>
<evidence type="ECO:0000256" key="3">
    <source>
        <dbReference type="ARBA" id="ARBA00022723"/>
    </source>
</evidence>
<dbReference type="STRING" id="1162668.LFE_1013"/>
<keyword evidence="7" id="KW-0464">Manganese</keyword>
<feature type="active site" description="Proton donor/acceptor" evidence="6">
    <location>
        <position position="145"/>
    </location>
</feature>
<proteinExistence type="inferred from homology"/>
<evidence type="ECO:0000256" key="1">
    <source>
        <dbReference type="ARBA" id="ARBA00001936"/>
    </source>
</evidence>
<evidence type="ECO:0000256" key="9">
    <source>
        <dbReference type="SAM" id="MobiDB-lite"/>
    </source>
</evidence>
<dbReference type="InterPro" id="IPR005135">
    <property type="entry name" value="Endo/exonuclease/phosphatase"/>
</dbReference>
<feature type="active site" description="Proton acceptor" evidence="6">
    <location>
        <position position="246"/>
    </location>
</feature>
<dbReference type="PANTHER" id="PTHR43250:SF2">
    <property type="entry name" value="EXODEOXYRIBONUCLEASE III"/>
    <property type="match status" value="1"/>
</dbReference>
<name>I0IN67_LEPFC</name>
<evidence type="ECO:0000256" key="2">
    <source>
        <dbReference type="ARBA" id="ARBA00007092"/>
    </source>
</evidence>
<evidence type="ECO:0000256" key="6">
    <source>
        <dbReference type="PIRSR" id="PIRSR604808-1"/>
    </source>
</evidence>
<feature type="site" description="Transition state stabilizer" evidence="8">
    <location>
        <position position="147"/>
    </location>
</feature>
<feature type="binding site" evidence="7">
    <location>
        <position position="245"/>
    </location>
    <ligand>
        <name>Mg(2+)</name>
        <dbReference type="ChEBI" id="CHEBI:18420"/>
        <label>1</label>
    </ligand>
</feature>
<evidence type="ECO:0000313" key="11">
    <source>
        <dbReference type="EMBL" id="BAM06716.1"/>
    </source>
</evidence>
<dbReference type="AlphaFoldDB" id="I0IN67"/>
<protein>
    <submittedName>
        <fullName evidence="11">Putative exodeoxyribonuclease III</fullName>
    </submittedName>
</protein>
<sequence length="266" mass="30641">MKLATWNVNSLKVRLEQVQHWLVDNSPDCLCLQETKTTNEDFPHSVFTEMGYNSLYNGQKTYNGVAILSKHPVKDPVYDIPGYDDHQKRVVSADIGGIRVVNCYIPNGQDLGTEKFLYKMEWLAALTKYLETLHPKDHPVIVTGDFNIAPTDLDLWDPDGMRDQIFCSKDERDHLQRIFDLGFSDCFRQDNPEVRQYSWWDYRQGMFRQNKGLRIDLVLASAPLKEVHRRSFIDPAPRKSERPSDHTPVISEFSGPLKSPGNTTIP</sequence>
<dbReference type="InterPro" id="IPR004808">
    <property type="entry name" value="AP_endonuc_1"/>
</dbReference>
<dbReference type="InterPro" id="IPR020848">
    <property type="entry name" value="AP_endonuclease_F1_CS"/>
</dbReference>
<feature type="compositionally biased region" description="Basic and acidic residues" evidence="9">
    <location>
        <begin position="231"/>
        <end position="245"/>
    </location>
</feature>
<feature type="site" description="Interaction with DNA substrate" evidence="8">
    <location>
        <position position="246"/>
    </location>
</feature>
<dbReference type="OrthoDB" id="9803914at2"/>
<dbReference type="GO" id="GO:0008311">
    <property type="term" value="F:double-stranded DNA 3'-5' DNA exonuclease activity"/>
    <property type="evidence" value="ECO:0007669"/>
    <property type="project" value="InterPro"/>
</dbReference>
<dbReference type="NCBIfam" id="TIGR00195">
    <property type="entry name" value="exoDNase_III"/>
    <property type="match status" value="1"/>
</dbReference>
<dbReference type="PANTHER" id="PTHR43250">
    <property type="entry name" value="EXODEOXYRIBONUCLEASE III"/>
    <property type="match status" value="1"/>
</dbReference>
<feature type="binding site" evidence="7">
    <location>
        <position position="7"/>
    </location>
    <ligand>
        <name>Mg(2+)</name>
        <dbReference type="ChEBI" id="CHEBI:18420"/>
        <label>1</label>
    </ligand>
</feature>
<keyword evidence="12" id="KW-1185">Reference proteome</keyword>
<feature type="binding site" evidence="7">
    <location>
        <position position="145"/>
    </location>
    <ligand>
        <name>Mg(2+)</name>
        <dbReference type="ChEBI" id="CHEBI:18420"/>
        <label>1</label>
    </ligand>
</feature>
<reference evidence="11 12" key="1">
    <citation type="journal article" date="2012" name="J. Bacteriol.">
        <title>Complete Genome Sequence of Leptospirillum ferrooxidans Strain C2-3, Isolated from a Fresh Volcanic Ash Deposit on the Island of Miyake, Japan.</title>
        <authorList>
            <person name="Fujimura R."/>
            <person name="Sato Y."/>
            <person name="Nishizawa T."/>
            <person name="Oshima K."/>
            <person name="Kim S.-W."/>
            <person name="Hattori M."/>
            <person name="Kamijo T."/>
            <person name="Ohta H."/>
        </authorList>
    </citation>
    <scope>NUCLEOTIDE SEQUENCE [LARGE SCALE GENOMIC DNA]</scope>
    <source>
        <strain evidence="11 12">C2-3</strain>
    </source>
</reference>
<dbReference type="PROSITE" id="PS51435">
    <property type="entry name" value="AP_NUCLEASE_F1_4"/>
    <property type="match status" value="1"/>
</dbReference>
<reference evidence="12" key="2">
    <citation type="submission" date="2012-03" db="EMBL/GenBank/DDBJ databases">
        <title>The complete genome sequence of the pioneer microbe on fresh volcanic deposit, Leptospirillum ferrooxidans strain C2-3.</title>
        <authorList>
            <person name="Fujimura R."/>
            <person name="Sato Y."/>
            <person name="Nishizawa T."/>
            <person name="Nanba K."/>
            <person name="Oshima K."/>
            <person name="Hattori M."/>
            <person name="Kamijo T."/>
            <person name="Ohta H."/>
        </authorList>
    </citation>
    <scope>NUCLEOTIDE SEQUENCE [LARGE SCALE GENOMIC DNA]</scope>
    <source>
        <strain evidence="12">C2-3</strain>
    </source>
</reference>
<evidence type="ECO:0000313" key="12">
    <source>
        <dbReference type="Proteomes" id="UP000007382"/>
    </source>
</evidence>
<dbReference type="KEGG" id="lfc:LFE_1013"/>
<feature type="binding site" evidence="7">
    <location>
        <position position="34"/>
    </location>
    <ligand>
        <name>Mg(2+)</name>
        <dbReference type="ChEBI" id="CHEBI:18420"/>
        <label>1</label>
    </ligand>
</feature>
<dbReference type="Pfam" id="PF03372">
    <property type="entry name" value="Exo_endo_phos"/>
    <property type="match status" value="1"/>
</dbReference>
<dbReference type="SUPFAM" id="SSF56219">
    <property type="entry name" value="DNase I-like"/>
    <property type="match status" value="1"/>
</dbReference>
<dbReference type="RefSeq" id="WP_014449207.1">
    <property type="nucleotide sequence ID" value="NC_017094.1"/>
</dbReference>
<keyword evidence="3 7" id="KW-0479">Metal-binding</keyword>
<evidence type="ECO:0000256" key="7">
    <source>
        <dbReference type="PIRSR" id="PIRSR604808-2"/>
    </source>
</evidence>
<evidence type="ECO:0000259" key="10">
    <source>
        <dbReference type="Pfam" id="PF03372"/>
    </source>
</evidence>
<dbReference type="GO" id="GO:0046872">
    <property type="term" value="F:metal ion binding"/>
    <property type="evidence" value="ECO:0007669"/>
    <property type="project" value="UniProtKB-KW"/>
</dbReference>
<dbReference type="GO" id="GO:0006281">
    <property type="term" value="P:DNA repair"/>
    <property type="evidence" value="ECO:0007669"/>
    <property type="project" value="InterPro"/>
</dbReference>
<dbReference type="NCBIfam" id="TIGR00633">
    <property type="entry name" value="xth"/>
    <property type="match status" value="1"/>
</dbReference>
<feature type="site" description="Important for catalytic activity" evidence="8">
    <location>
        <position position="216"/>
    </location>
</feature>
<keyword evidence="4" id="KW-0378">Hydrolase</keyword>
<dbReference type="CDD" id="cd09086">
    <property type="entry name" value="ExoIII-like_AP-endo"/>
    <property type="match status" value="1"/>
</dbReference>
<dbReference type="InterPro" id="IPR037493">
    <property type="entry name" value="ExoIII-like"/>
</dbReference>
<comment type="similarity">
    <text evidence="2">Belongs to the DNA repair enzymes AP/ExoA family.</text>
</comment>
<evidence type="ECO:0000256" key="5">
    <source>
        <dbReference type="ARBA" id="ARBA00022842"/>
    </source>
</evidence>
<dbReference type="PROSITE" id="PS00728">
    <property type="entry name" value="AP_NUCLEASE_F1_3"/>
    <property type="match status" value="1"/>
</dbReference>
<organism evidence="11 12">
    <name type="scientific">Leptospirillum ferrooxidans (strain C2-3)</name>
    <dbReference type="NCBI Taxonomy" id="1162668"/>
    <lineage>
        <taxon>Bacteria</taxon>
        <taxon>Pseudomonadati</taxon>
        <taxon>Nitrospirota</taxon>
        <taxon>Nitrospiria</taxon>
        <taxon>Nitrospirales</taxon>
        <taxon>Nitrospiraceae</taxon>
        <taxon>Leptospirillum</taxon>
    </lineage>
</organism>
<dbReference type="EMBL" id="AP012342">
    <property type="protein sequence ID" value="BAM06716.1"/>
    <property type="molecule type" value="Genomic_DNA"/>
</dbReference>
<evidence type="ECO:0000256" key="4">
    <source>
        <dbReference type="ARBA" id="ARBA00022801"/>
    </source>
</evidence>
<dbReference type="eggNOG" id="COG0708">
    <property type="taxonomic scope" value="Bacteria"/>
</dbReference>
<comment type="cofactor">
    <cofactor evidence="7">
        <name>Mg(2+)</name>
        <dbReference type="ChEBI" id="CHEBI:18420"/>
    </cofactor>
    <cofactor evidence="7">
        <name>Mn(2+)</name>
        <dbReference type="ChEBI" id="CHEBI:29035"/>
    </cofactor>
    <text evidence="7">Probably binds two magnesium or manganese ions per subunit.</text>
</comment>